<reference evidence="1 2" key="2">
    <citation type="submission" date="2018-11" db="EMBL/GenBank/DDBJ databases">
        <authorList>
            <consortium name="Pathogen Informatics"/>
        </authorList>
    </citation>
    <scope>NUCLEOTIDE SEQUENCE [LARGE SCALE GENOMIC DNA]</scope>
</reference>
<accession>A0A0M3JBB9</accession>
<dbReference type="OrthoDB" id="381190at2759"/>
<dbReference type="EMBL" id="UYRR01008453">
    <property type="protein sequence ID" value="VDK24315.1"/>
    <property type="molecule type" value="Genomic_DNA"/>
</dbReference>
<organism evidence="3">
    <name type="scientific">Anisakis simplex</name>
    <name type="common">Herring worm</name>
    <dbReference type="NCBI Taxonomy" id="6269"/>
    <lineage>
        <taxon>Eukaryota</taxon>
        <taxon>Metazoa</taxon>
        <taxon>Ecdysozoa</taxon>
        <taxon>Nematoda</taxon>
        <taxon>Chromadorea</taxon>
        <taxon>Rhabditida</taxon>
        <taxon>Spirurina</taxon>
        <taxon>Ascaridomorpha</taxon>
        <taxon>Ascaridoidea</taxon>
        <taxon>Anisakidae</taxon>
        <taxon>Anisakis</taxon>
        <taxon>Anisakis simplex complex</taxon>
    </lineage>
</organism>
<evidence type="ECO:0000313" key="3">
    <source>
        <dbReference type="WBParaSite" id="ASIM_0000489301-mRNA-1"/>
    </source>
</evidence>
<dbReference type="Proteomes" id="UP000267096">
    <property type="component" value="Unassembled WGS sequence"/>
</dbReference>
<evidence type="ECO:0000313" key="2">
    <source>
        <dbReference type="Proteomes" id="UP000267096"/>
    </source>
</evidence>
<name>A0A0M3JBB9_ANISI</name>
<sequence>MLRLTESQLAQVPICELLLNSCRMSRLAGHLQIAWAYLVEAKALNVNHFEVAMEEARFLFEKGNQTQAISILSNLLEERFGAKTKQLQSVIEQQKKQTDINHTQLREALKSEPKEEKDNFVKVQLLLADYSLKAGACSFSDLYYKYHALPLIADPSEDLYYRVAIFLDNYLYSKHQVGVLLF</sequence>
<keyword evidence="2" id="KW-1185">Reference proteome</keyword>
<dbReference type="WBParaSite" id="ASIM_0000489301-mRNA-1">
    <property type="protein sequence ID" value="ASIM_0000489301-mRNA-1"/>
    <property type="gene ID" value="ASIM_0000489301"/>
</dbReference>
<reference evidence="3" key="1">
    <citation type="submission" date="2017-02" db="UniProtKB">
        <authorList>
            <consortium name="WormBaseParasite"/>
        </authorList>
    </citation>
    <scope>IDENTIFICATION</scope>
</reference>
<evidence type="ECO:0000313" key="1">
    <source>
        <dbReference type="EMBL" id="VDK24315.1"/>
    </source>
</evidence>
<proteinExistence type="predicted"/>
<dbReference type="AlphaFoldDB" id="A0A0M3JBB9"/>
<protein>
    <submittedName>
        <fullName evidence="3">Serine/threonine-protein kinase ATR (inferred by orthology to a C. elegans protein)</fullName>
    </submittedName>
</protein>
<gene>
    <name evidence="1" type="ORF">ASIM_LOCUS4697</name>
</gene>